<evidence type="ECO:0000256" key="1">
    <source>
        <dbReference type="SAM" id="MobiDB-lite"/>
    </source>
</evidence>
<dbReference type="Proteomes" id="UP000271098">
    <property type="component" value="Unassembled WGS sequence"/>
</dbReference>
<proteinExistence type="predicted"/>
<dbReference type="WBParaSite" id="GPUH_0001159001-mRNA-1">
    <property type="protein sequence ID" value="GPUH_0001159001-mRNA-1"/>
    <property type="gene ID" value="GPUH_0001159001"/>
</dbReference>
<gene>
    <name evidence="2" type="ORF">GPUH_LOCUS11576</name>
</gene>
<feature type="region of interest" description="Disordered" evidence="1">
    <location>
        <begin position="158"/>
        <end position="211"/>
    </location>
</feature>
<sequence length="211" mass="23171">MVYGVGTVMSSEDELARQLADGQWTDGHEITRAAVNGVCKMYHNKRTREYFEGIEPKGSMEVRQPGLISELSKSNVSAGETASAQAAGDLVQIAQQDYNVVNELFSSNLYGAVRMRLAEHRYQRRMKKQADPEMAAHAILLNVIDIFGGTGEGFDISPFLDPHGLDQNMPEDYGADDSSTEEDQINQLNPTAESGHDEAVDSDESDLDGQQ</sequence>
<keyword evidence="3" id="KW-1185">Reference proteome</keyword>
<evidence type="ECO:0000313" key="2">
    <source>
        <dbReference type="EMBL" id="VDN18965.1"/>
    </source>
</evidence>
<protein>
    <submittedName>
        <fullName evidence="4">RGS domain-containing protein</fullName>
    </submittedName>
</protein>
<evidence type="ECO:0000313" key="3">
    <source>
        <dbReference type="Proteomes" id="UP000271098"/>
    </source>
</evidence>
<dbReference type="EMBL" id="UYRT01078647">
    <property type="protein sequence ID" value="VDN18965.1"/>
    <property type="molecule type" value="Genomic_DNA"/>
</dbReference>
<name>A0A183DS85_9BILA</name>
<feature type="compositionally biased region" description="Acidic residues" evidence="1">
    <location>
        <begin position="173"/>
        <end position="184"/>
    </location>
</feature>
<feature type="compositionally biased region" description="Acidic residues" evidence="1">
    <location>
        <begin position="200"/>
        <end position="211"/>
    </location>
</feature>
<dbReference type="AlphaFoldDB" id="A0A183DS85"/>
<organism evidence="4">
    <name type="scientific">Gongylonema pulchrum</name>
    <dbReference type="NCBI Taxonomy" id="637853"/>
    <lineage>
        <taxon>Eukaryota</taxon>
        <taxon>Metazoa</taxon>
        <taxon>Ecdysozoa</taxon>
        <taxon>Nematoda</taxon>
        <taxon>Chromadorea</taxon>
        <taxon>Rhabditida</taxon>
        <taxon>Spirurina</taxon>
        <taxon>Spiruromorpha</taxon>
        <taxon>Spiruroidea</taxon>
        <taxon>Gongylonematidae</taxon>
        <taxon>Gongylonema</taxon>
    </lineage>
</organism>
<accession>A0A183DS85</accession>
<reference evidence="4" key="1">
    <citation type="submission" date="2016-06" db="UniProtKB">
        <authorList>
            <consortium name="WormBaseParasite"/>
        </authorList>
    </citation>
    <scope>IDENTIFICATION</scope>
</reference>
<reference evidence="2 3" key="2">
    <citation type="submission" date="2018-11" db="EMBL/GenBank/DDBJ databases">
        <authorList>
            <consortium name="Pathogen Informatics"/>
        </authorList>
    </citation>
    <scope>NUCLEOTIDE SEQUENCE [LARGE SCALE GENOMIC DNA]</scope>
</reference>
<evidence type="ECO:0000313" key="4">
    <source>
        <dbReference type="WBParaSite" id="GPUH_0001159001-mRNA-1"/>
    </source>
</evidence>